<comment type="cofactor">
    <cofactor evidence="10">
        <name>Zn(2+)</name>
        <dbReference type="ChEBI" id="CHEBI:29105"/>
    </cofactor>
</comment>
<evidence type="ECO:0000313" key="11">
    <source>
        <dbReference type="EMBL" id="OZI62280.1"/>
    </source>
</evidence>
<feature type="binding site" evidence="10">
    <location>
        <position position="13"/>
    </location>
    <ligand>
        <name>Mg(2+)</name>
        <dbReference type="ChEBI" id="CHEBI:18420"/>
    </ligand>
</feature>
<feature type="binding site" evidence="10">
    <location>
        <position position="94"/>
    </location>
    <ligand>
        <name>Zn(2+)</name>
        <dbReference type="ChEBI" id="CHEBI:29105"/>
    </ligand>
</feature>
<comment type="cofactor">
    <cofactor evidence="10">
        <name>Mg(2+)</name>
        <dbReference type="ChEBI" id="CHEBI:18420"/>
    </cofactor>
</comment>
<organism evidence="11 12">
    <name type="scientific">Bordetella genomosp. 11</name>
    <dbReference type="NCBI Taxonomy" id="1416808"/>
    <lineage>
        <taxon>Bacteria</taxon>
        <taxon>Pseudomonadati</taxon>
        <taxon>Pseudomonadota</taxon>
        <taxon>Betaproteobacteria</taxon>
        <taxon>Burkholderiales</taxon>
        <taxon>Alcaligenaceae</taxon>
        <taxon>Bordetella</taxon>
    </lineage>
</organism>
<evidence type="ECO:0000256" key="2">
    <source>
        <dbReference type="ARBA" id="ARBA00022490"/>
    </source>
</evidence>
<feature type="active site" description="Nucleophile" evidence="8">
    <location>
        <position position="11"/>
    </location>
</feature>
<dbReference type="EC" id="3.1.3.-" evidence="7"/>
<dbReference type="Gene3D" id="3.40.50.1000">
    <property type="entry name" value="HAD superfamily/HAD-like"/>
    <property type="match status" value="1"/>
</dbReference>
<dbReference type="OrthoDB" id="9781367at2"/>
<comment type="similarity">
    <text evidence="7">Belongs to the gmhB family.</text>
</comment>
<reference evidence="12" key="1">
    <citation type="submission" date="2017-05" db="EMBL/GenBank/DDBJ databases">
        <title>Complete and WGS of Bordetella genogroups.</title>
        <authorList>
            <person name="Spilker T."/>
            <person name="Lipuma J."/>
        </authorList>
    </citation>
    <scope>NUCLEOTIDE SEQUENCE [LARGE SCALE GENOMIC DNA]</scope>
    <source>
        <strain evidence="12">AU8856</strain>
    </source>
</reference>
<dbReference type="InterPro" id="IPR023214">
    <property type="entry name" value="HAD_sf"/>
</dbReference>
<keyword evidence="5 7" id="KW-0119">Carbohydrate metabolism</keyword>
<dbReference type="GO" id="GO:0016791">
    <property type="term" value="F:phosphatase activity"/>
    <property type="evidence" value="ECO:0007669"/>
    <property type="project" value="InterPro"/>
</dbReference>
<keyword evidence="4 7" id="KW-0378">Hydrolase</keyword>
<feature type="active site" description="Proton donor" evidence="8">
    <location>
        <position position="13"/>
    </location>
</feature>
<evidence type="ECO:0000256" key="7">
    <source>
        <dbReference type="PIRNR" id="PIRNR004682"/>
    </source>
</evidence>
<evidence type="ECO:0000256" key="10">
    <source>
        <dbReference type="PIRSR" id="PIRSR004682-4"/>
    </source>
</evidence>
<dbReference type="PANTHER" id="PTHR42891:SF1">
    <property type="entry name" value="D-GLYCERO-BETA-D-MANNO-HEPTOSE-1,7-BISPHOSPHATE 7-PHOSPHATASE"/>
    <property type="match status" value="1"/>
</dbReference>
<feature type="site" description="Contributes to substrate recognition" evidence="9">
    <location>
        <position position="110"/>
    </location>
</feature>
<dbReference type="RefSeq" id="WP_094843661.1">
    <property type="nucleotide sequence ID" value="NZ_NEVS01000004.1"/>
</dbReference>
<keyword evidence="10" id="KW-0862">Zinc</keyword>
<dbReference type="EMBL" id="NEVS01000004">
    <property type="protein sequence ID" value="OZI62280.1"/>
    <property type="molecule type" value="Genomic_DNA"/>
</dbReference>
<dbReference type="InterPro" id="IPR006549">
    <property type="entry name" value="HAD-SF_hydro_IIIA"/>
</dbReference>
<feature type="site" description="Stabilizes the phosphoryl group" evidence="9">
    <location>
        <position position="111"/>
    </location>
</feature>
<dbReference type="CDD" id="cd07503">
    <property type="entry name" value="HAD_HisB-N"/>
    <property type="match status" value="1"/>
</dbReference>
<evidence type="ECO:0000256" key="6">
    <source>
        <dbReference type="ARBA" id="ARBA00031828"/>
    </source>
</evidence>
<keyword evidence="3 10" id="KW-0479">Metal-binding</keyword>
<feature type="binding site" evidence="10">
    <location>
        <position position="92"/>
    </location>
    <ligand>
        <name>Zn(2+)</name>
        <dbReference type="ChEBI" id="CHEBI:29105"/>
    </ligand>
</feature>
<feature type="binding site" evidence="10">
    <location>
        <position position="109"/>
    </location>
    <ligand>
        <name>Zn(2+)</name>
        <dbReference type="ChEBI" id="CHEBI:29105"/>
    </ligand>
</feature>
<name>A0A261ULX9_9BORD</name>
<evidence type="ECO:0000256" key="9">
    <source>
        <dbReference type="PIRSR" id="PIRSR004682-3"/>
    </source>
</evidence>
<dbReference type="PIRSF" id="PIRSF004682">
    <property type="entry name" value="GmhB"/>
    <property type="match status" value="1"/>
</dbReference>
<dbReference type="SUPFAM" id="SSF56784">
    <property type="entry name" value="HAD-like"/>
    <property type="match status" value="1"/>
</dbReference>
<dbReference type="PANTHER" id="PTHR42891">
    <property type="entry name" value="D-GLYCERO-BETA-D-MANNO-HEPTOSE-1,7-BISPHOSPHATE 7-PHOSPHATASE"/>
    <property type="match status" value="1"/>
</dbReference>
<protein>
    <recommendedName>
        <fullName evidence="6 7">D,D-heptose 1,7-bisphosphate phosphatase</fullName>
        <ecNumber evidence="7">3.1.3.-</ecNumber>
    </recommendedName>
</protein>
<dbReference type="AlphaFoldDB" id="A0A261ULX9"/>
<dbReference type="NCBIfam" id="TIGR01662">
    <property type="entry name" value="HAD-SF-IIIA"/>
    <property type="match status" value="1"/>
</dbReference>
<comment type="caution">
    <text evidence="11">The sequence shown here is derived from an EMBL/GenBank/DDBJ whole genome shotgun (WGS) entry which is preliminary data.</text>
</comment>
<dbReference type="Pfam" id="PF13242">
    <property type="entry name" value="Hydrolase_like"/>
    <property type="match status" value="1"/>
</dbReference>
<sequence length="199" mass="21916">MAMMKPAIFLDKDGTLLDDVPYNVDPARMAWAPGAREGIAMMGQLGHPLIVISNQPGVALGRFDEAALTAVRRRLSVMFRSQGAQLAGFYYCPHHPQGTRPAYSVSCVCRKPMPGLLRRAAADHGVDLRASWFVGDILNDVEAGTRAGCHTVLLDNGHETEWQPGRWRTPDEVVPDLFMAARLIARKLRRIPMLGKESA</sequence>
<keyword evidence="2 7" id="KW-0963">Cytoplasm</keyword>
<evidence type="ECO:0000256" key="5">
    <source>
        <dbReference type="ARBA" id="ARBA00023277"/>
    </source>
</evidence>
<dbReference type="InterPro" id="IPR006543">
    <property type="entry name" value="Histidinol-phos"/>
</dbReference>
<feature type="binding site" evidence="10">
    <location>
        <position position="136"/>
    </location>
    <ligand>
        <name>Mg(2+)</name>
        <dbReference type="ChEBI" id="CHEBI:18420"/>
    </ligand>
</feature>
<dbReference type="InterPro" id="IPR036412">
    <property type="entry name" value="HAD-like_sf"/>
</dbReference>
<evidence type="ECO:0000313" key="12">
    <source>
        <dbReference type="Proteomes" id="UP000215767"/>
    </source>
</evidence>
<dbReference type="Proteomes" id="UP000215767">
    <property type="component" value="Unassembled WGS sequence"/>
</dbReference>
<evidence type="ECO:0000256" key="4">
    <source>
        <dbReference type="ARBA" id="ARBA00022801"/>
    </source>
</evidence>
<proteinExistence type="inferred from homology"/>
<dbReference type="GO" id="GO:0005975">
    <property type="term" value="P:carbohydrate metabolic process"/>
    <property type="evidence" value="ECO:0007669"/>
    <property type="project" value="InterPro"/>
</dbReference>
<dbReference type="NCBIfam" id="TIGR01656">
    <property type="entry name" value="Histidinol-ppas"/>
    <property type="match status" value="1"/>
</dbReference>
<evidence type="ECO:0000256" key="1">
    <source>
        <dbReference type="ARBA" id="ARBA00004496"/>
    </source>
</evidence>
<dbReference type="GO" id="GO:0046872">
    <property type="term" value="F:metal ion binding"/>
    <property type="evidence" value="ECO:0007669"/>
    <property type="project" value="UniProtKB-KW"/>
</dbReference>
<feature type="binding site" evidence="10">
    <location>
        <position position="107"/>
    </location>
    <ligand>
        <name>Zn(2+)</name>
        <dbReference type="ChEBI" id="CHEBI:29105"/>
    </ligand>
</feature>
<keyword evidence="10" id="KW-0460">Magnesium</keyword>
<dbReference type="InterPro" id="IPR004446">
    <property type="entry name" value="Heptose_bisP_phosphatase"/>
</dbReference>
<evidence type="ECO:0000256" key="8">
    <source>
        <dbReference type="PIRSR" id="PIRSR004682-1"/>
    </source>
</evidence>
<feature type="binding site" evidence="10">
    <location>
        <position position="11"/>
    </location>
    <ligand>
        <name>Mg(2+)</name>
        <dbReference type="ChEBI" id="CHEBI:18420"/>
    </ligand>
</feature>
<evidence type="ECO:0000256" key="3">
    <source>
        <dbReference type="ARBA" id="ARBA00022723"/>
    </source>
</evidence>
<dbReference type="GO" id="GO:0005737">
    <property type="term" value="C:cytoplasm"/>
    <property type="evidence" value="ECO:0007669"/>
    <property type="project" value="UniProtKB-SubCell"/>
</dbReference>
<accession>A0A261ULX9</accession>
<gene>
    <name evidence="11" type="ORF">CAL28_24055</name>
</gene>
<comment type="subcellular location">
    <subcellularLocation>
        <location evidence="1 7">Cytoplasm</location>
    </subcellularLocation>
</comment>
<feature type="site" description="Stabilizes the phosphoryl group" evidence="9">
    <location>
        <position position="53"/>
    </location>
</feature>
<keyword evidence="12" id="KW-1185">Reference proteome</keyword>